<feature type="compositionally biased region" description="Basic and acidic residues" evidence="1">
    <location>
        <begin position="1066"/>
        <end position="1080"/>
    </location>
</feature>
<sequence>MVRTSKRKRGRGRPARDGIKKAVQHVMPYKQINQAITKDLHPNDQTAKHAVKEEGDNSTFKEGHVGANLEISSELERELATCIFSAANTYFGLLSEEVRRLAYQFVMKQEQPVSPAWMKHELASEGWFAAFLKQNPTLPITSSEATHPPGECGLHRNNAHMFFSRLEDVMKRCCFRPEVIWYMDEIGVAVADVPHRVGIRRDYQQVAVMTSAELSCPVTVTCSVSAAGTTIPPFFVFPRSGFREDFLTGAPVGSSGSAHPNSWMRKDQFIDFLKHFVHHSNCSPERPCLLLTDNHDSYLSIEALDFARENGVMWMTFPNHCLHLRWPMEWSVYGQIETHIRAAIEGWLLASAGRALTIHYIPAIIASVLPLATTPRNIKAGFKACGIFPLNPDIAIDFPANHLTPSETHPHSKPTCICNGADHADSAENHIYTGVAHDSQGHASDTECSHTLSPGASTATNGQTAGCVDVQESSEEDEGFCQVCMDPHSNSEVACQQCTVSRKWTQSDDMDHTTGITLISQPQSAPQAAHNTDVIMDDILEEDTHKLQNYTYCDATSPLSGDNHTHPAPTTSQDVENNLNHSVSVSTCTNRTSDLTHHATSPTHSIENHTHTALVPTADEAYHTHFDSVPTSNTQDHTSECHGEEEVHSAPASPLCFPLSPIPGSSTEPAGRTPGHLDSSESSDEDEGVCQVCMERFPHSNSEVLCLQCVLRRKWGQSDDTDLSLDIPFVATPLSDLDTDDSTEVADQSTEPNPSIHEESHDFQKDSHSNLSPTCNVGNDSHSMSQPTGELDNSPNQSPSTSTDGSSDPTHHTAVSSHNINDHTHGELEIAVNTQDHTCEIPMEQDCYTAEVSECTPSPIPGPSTEPTGQTLGHPDFPAVSTEATGRTPGRLDSPESSNEDESVCQMRMDPFEHSNTEGPNPSIHEDSHDLQNYSHSDSSPTHNVRNDYHSVSQPTGELDNSPNQSPSTSTDGSSDPTQHTTVSSHNIKDHTHRELEIAVNTQDHPCEIPMEQDCYSAEVSECTSSPIPGLSTEPTGHLDFPGLSPEPTGRLPDHLDSPESLGEDESVHQMRMDPFEHSNTEGPNPSTHEDSHDLQNYSHSDSSPTHNVGNDSHSTSQPTGELDNSPNQSPSTPSDGSSDPTHHTAVSSHNIKDHTHGNLVFPLNTQDHTCEIPMEQGCYTAEVSECTPSPIPGPSTEPTGQTLGHPEFPGLSTEATGKTPGRLDSPESTKKDESVCQMRMDPFEHSNTEGPNPSTHEDSHGLQNYCHSDSSPTHNVGNDSHSMSQPTCELDNSPNQSPSTPTDGSSDPTHHTAVSSHNINDHSHKELVFSLNTQDHPCEIPMEQECYTAEVSKCTPSPIPGPSTEPTGQTPGHPDFPGLSTELTGRLSDDLDSPESSDDEGGVCQVCMETFEHSNSEVMCLRCVLQKKWGQSGLYF</sequence>
<feature type="region of interest" description="Disordered" evidence="1">
    <location>
        <begin position="1022"/>
        <end position="1161"/>
    </location>
</feature>
<dbReference type="InterPro" id="IPR050863">
    <property type="entry name" value="CenT-Element_Derived"/>
</dbReference>
<evidence type="ECO:0000259" key="2">
    <source>
        <dbReference type="Pfam" id="PF03184"/>
    </source>
</evidence>
<dbReference type="Pfam" id="PF03184">
    <property type="entry name" value="DDE_1"/>
    <property type="match status" value="1"/>
</dbReference>
<feature type="compositionally biased region" description="Polar residues" evidence="1">
    <location>
        <begin position="769"/>
        <end position="797"/>
    </location>
</feature>
<feature type="compositionally biased region" description="Basic and acidic residues" evidence="1">
    <location>
        <begin position="756"/>
        <end position="768"/>
    </location>
</feature>
<comment type="caution">
    <text evidence="3">The sequence shown here is derived from an EMBL/GenBank/DDBJ whole genome shotgun (WGS) entry which is preliminary data.</text>
</comment>
<name>A0ABD1K9S0_9TELE</name>
<feature type="compositionally biased region" description="Polar residues" evidence="1">
    <location>
        <begin position="931"/>
        <end position="965"/>
    </location>
</feature>
<feature type="compositionally biased region" description="Polar residues" evidence="1">
    <location>
        <begin position="1262"/>
        <end position="1297"/>
    </location>
</feature>
<dbReference type="InterPro" id="IPR004875">
    <property type="entry name" value="DDE_SF_endonuclease_dom"/>
</dbReference>
<accession>A0ABD1K9S0</accession>
<keyword evidence="4" id="KW-1185">Reference proteome</keyword>
<feature type="compositionally biased region" description="Low complexity" evidence="1">
    <location>
        <begin position="966"/>
        <end position="978"/>
    </location>
</feature>
<dbReference type="PANTHER" id="PTHR19303">
    <property type="entry name" value="TRANSPOSON"/>
    <property type="match status" value="1"/>
</dbReference>
<dbReference type="EMBL" id="JBHFQA010000007">
    <property type="protein sequence ID" value="KAL2095910.1"/>
    <property type="molecule type" value="Genomic_DNA"/>
</dbReference>
<evidence type="ECO:0000256" key="1">
    <source>
        <dbReference type="SAM" id="MobiDB-lite"/>
    </source>
</evidence>
<feature type="compositionally biased region" description="Low complexity" evidence="1">
    <location>
        <begin position="798"/>
        <end position="808"/>
    </location>
</feature>
<feature type="region of interest" description="Disordered" evidence="1">
    <location>
        <begin position="649"/>
        <end position="684"/>
    </location>
</feature>
<feature type="region of interest" description="Disordered" evidence="1">
    <location>
        <begin position="1186"/>
        <end position="1318"/>
    </location>
</feature>
<feature type="region of interest" description="Disordered" evidence="1">
    <location>
        <begin position="1358"/>
        <end position="1400"/>
    </location>
</feature>
<evidence type="ECO:0000313" key="4">
    <source>
        <dbReference type="Proteomes" id="UP001591681"/>
    </source>
</evidence>
<proteinExistence type="predicted"/>
<feature type="compositionally biased region" description="Polar residues" evidence="1">
    <location>
        <begin position="1095"/>
        <end position="1129"/>
    </location>
</feature>
<feature type="domain" description="DDE-1" evidence="2">
    <location>
        <begin position="220"/>
        <end position="350"/>
    </location>
</feature>
<reference evidence="3 4" key="1">
    <citation type="submission" date="2024-09" db="EMBL/GenBank/DDBJ databases">
        <title>A chromosome-level genome assembly of Gray's grenadier anchovy, Coilia grayii.</title>
        <authorList>
            <person name="Fu Z."/>
        </authorList>
    </citation>
    <scope>NUCLEOTIDE SEQUENCE [LARGE SCALE GENOMIC DNA]</scope>
    <source>
        <strain evidence="3">G4</strain>
        <tissue evidence="3">Muscle</tissue>
    </source>
</reference>
<protein>
    <recommendedName>
        <fullName evidence="2">DDE-1 domain-containing protein</fullName>
    </recommendedName>
</protein>
<feature type="compositionally biased region" description="Low complexity" evidence="1">
    <location>
        <begin position="1130"/>
        <end position="1140"/>
    </location>
</feature>
<feature type="compositionally biased region" description="Basic and acidic residues" evidence="1">
    <location>
        <begin position="1225"/>
        <end position="1235"/>
    </location>
</feature>
<feature type="compositionally biased region" description="Acidic residues" evidence="1">
    <location>
        <begin position="1391"/>
        <end position="1400"/>
    </location>
</feature>
<organism evidence="3 4">
    <name type="scientific">Coilia grayii</name>
    <name type="common">Gray's grenadier anchovy</name>
    <dbReference type="NCBI Taxonomy" id="363190"/>
    <lineage>
        <taxon>Eukaryota</taxon>
        <taxon>Metazoa</taxon>
        <taxon>Chordata</taxon>
        <taxon>Craniata</taxon>
        <taxon>Vertebrata</taxon>
        <taxon>Euteleostomi</taxon>
        <taxon>Actinopterygii</taxon>
        <taxon>Neopterygii</taxon>
        <taxon>Teleostei</taxon>
        <taxon>Clupei</taxon>
        <taxon>Clupeiformes</taxon>
        <taxon>Clupeoidei</taxon>
        <taxon>Engraulidae</taxon>
        <taxon>Coilinae</taxon>
        <taxon>Coilia</taxon>
    </lineage>
</organism>
<dbReference type="PANTHER" id="PTHR19303:SF74">
    <property type="entry name" value="POGO TRANSPOSABLE ELEMENT WITH KRAB DOMAIN"/>
    <property type="match status" value="1"/>
</dbReference>
<gene>
    <name evidence="3" type="ORF">ACEWY4_008058</name>
</gene>
<evidence type="ECO:0000313" key="3">
    <source>
        <dbReference type="EMBL" id="KAL2095910.1"/>
    </source>
</evidence>
<feature type="region of interest" description="Disordered" evidence="1">
    <location>
        <begin position="852"/>
        <end position="991"/>
    </location>
</feature>
<feature type="compositionally biased region" description="Polar residues" evidence="1">
    <location>
        <begin position="449"/>
        <end position="462"/>
    </location>
</feature>
<feature type="compositionally biased region" description="Low complexity" evidence="1">
    <location>
        <begin position="1298"/>
        <end position="1308"/>
    </location>
</feature>
<dbReference type="Proteomes" id="UP001591681">
    <property type="component" value="Unassembled WGS sequence"/>
</dbReference>
<feature type="region of interest" description="Disordered" evidence="1">
    <location>
        <begin position="558"/>
        <end position="577"/>
    </location>
</feature>
<feature type="region of interest" description="Disordered" evidence="1">
    <location>
        <begin position="443"/>
        <end position="462"/>
    </location>
</feature>
<feature type="region of interest" description="Disordered" evidence="1">
    <location>
        <begin position="733"/>
        <end position="822"/>
    </location>
</feature>